<proteinExistence type="predicted"/>
<feature type="transmembrane region" description="Helical" evidence="1">
    <location>
        <begin position="91"/>
        <end position="111"/>
    </location>
</feature>
<sequence length="306" mass="34034">MQTSAQFRRLHRHAGIDRFAGLPPQFERSDRGWLFRRYGHGPAIRVSDDEYARFMRTGLWAVILHGVALIAFGAFAWLLLDRILPGWSGNARAPVFGVVLSLIALALQGSLRHYADAPTRVLVDRPPERPARDPDASMQPNYTTIIALVLFLLFMAAIGTQQPASFYIAFATASVTLGVVLAIRRLRFDRILTVAQRERLREQRVTELAIERARRKESDPLWKGAVLLVFVALELVVIGGGIILGVGIAQAIAGQTSDDMGFGVFMLGFLPGLAFGALLFWPLEKLCKRWTGYSALHAFDWIPPGW</sequence>
<comment type="caution">
    <text evidence="2">The sequence shown here is derived from an EMBL/GenBank/DDBJ whole genome shotgun (WGS) entry which is preliminary data.</text>
</comment>
<keyword evidence="3" id="KW-1185">Reference proteome</keyword>
<evidence type="ECO:0000313" key="2">
    <source>
        <dbReference type="EMBL" id="RZF65098.1"/>
    </source>
</evidence>
<feature type="transmembrane region" description="Helical" evidence="1">
    <location>
        <begin position="260"/>
        <end position="281"/>
    </location>
</feature>
<dbReference type="RefSeq" id="WP_130155931.1">
    <property type="nucleotide sequence ID" value="NZ_SGIS01000008.1"/>
</dbReference>
<feature type="transmembrane region" description="Helical" evidence="1">
    <location>
        <begin position="142"/>
        <end position="158"/>
    </location>
</feature>
<accession>A0A4V2DDI4</accession>
<name>A0A4V2DDI4_9SPHN</name>
<dbReference type="EMBL" id="SGIS01000008">
    <property type="protein sequence ID" value="RZF65098.1"/>
    <property type="molecule type" value="Genomic_DNA"/>
</dbReference>
<dbReference type="Proteomes" id="UP000292085">
    <property type="component" value="Unassembled WGS sequence"/>
</dbReference>
<dbReference type="OrthoDB" id="7557912at2"/>
<evidence type="ECO:0000313" key="3">
    <source>
        <dbReference type="Proteomes" id="UP000292085"/>
    </source>
</evidence>
<evidence type="ECO:0000256" key="1">
    <source>
        <dbReference type="SAM" id="Phobius"/>
    </source>
</evidence>
<gene>
    <name evidence="2" type="ORF">EWE75_06880</name>
</gene>
<keyword evidence="1" id="KW-0812">Transmembrane</keyword>
<feature type="transmembrane region" description="Helical" evidence="1">
    <location>
        <begin position="164"/>
        <end position="183"/>
    </location>
</feature>
<protein>
    <submittedName>
        <fullName evidence="2">Uncharacterized protein</fullName>
    </submittedName>
</protein>
<dbReference type="AlphaFoldDB" id="A0A4V2DDI4"/>
<organism evidence="2 3">
    <name type="scientific">Sphingomonas populi</name>
    <dbReference type="NCBI Taxonomy" id="2484750"/>
    <lineage>
        <taxon>Bacteria</taxon>
        <taxon>Pseudomonadati</taxon>
        <taxon>Pseudomonadota</taxon>
        <taxon>Alphaproteobacteria</taxon>
        <taxon>Sphingomonadales</taxon>
        <taxon>Sphingomonadaceae</taxon>
        <taxon>Sphingomonas</taxon>
    </lineage>
</organism>
<keyword evidence="1" id="KW-0472">Membrane</keyword>
<keyword evidence="1" id="KW-1133">Transmembrane helix</keyword>
<feature type="transmembrane region" description="Helical" evidence="1">
    <location>
        <begin position="59"/>
        <end position="79"/>
    </location>
</feature>
<reference evidence="2 3" key="1">
    <citation type="submission" date="2019-02" db="EMBL/GenBank/DDBJ databases">
        <authorList>
            <person name="Li Y."/>
        </authorList>
    </citation>
    <scope>NUCLEOTIDE SEQUENCE [LARGE SCALE GENOMIC DNA]</scope>
    <source>
        <strain evidence="2 3">3-7</strain>
    </source>
</reference>
<feature type="transmembrane region" description="Helical" evidence="1">
    <location>
        <begin position="224"/>
        <end position="248"/>
    </location>
</feature>